<dbReference type="AlphaFoldDB" id="A8G453"/>
<dbReference type="Proteomes" id="UP000002014">
    <property type="component" value="Chromosome"/>
</dbReference>
<dbReference type="EMBL" id="CP000825">
    <property type="protein sequence ID" value="ABV50384.1"/>
    <property type="molecule type" value="Genomic_DNA"/>
</dbReference>
<organism evidence="1 2">
    <name type="scientific">Prochlorococcus marinus (strain MIT 9215)</name>
    <dbReference type="NCBI Taxonomy" id="93060"/>
    <lineage>
        <taxon>Bacteria</taxon>
        <taxon>Bacillati</taxon>
        <taxon>Cyanobacteriota</taxon>
        <taxon>Cyanophyceae</taxon>
        <taxon>Synechococcales</taxon>
        <taxon>Prochlorococcaceae</taxon>
        <taxon>Prochlorococcus</taxon>
    </lineage>
</organism>
<reference evidence="1 2" key="1">
    <citation type="journal article" date="2007" name="PLoS Genet.">
        <title>Patterns and implications of gene gain and loss in the evolution of Prochlorococcus.</title>
        <authorList>
            <person name="Kettler G.C."/>
            <person name="Martiny A.C."/>
            <person name="Huang K."/>
            <person name="Zucker J."/>
            <person name="Coleman M.L."/>
            <person name="Rodrigue S."/>
            <person name="Chen F."/>
            <person name="Lapidus A."/>
            <person name="Ferriera S."/>
            <person name="Johnson J."/>
            <person name="Steglich C."/>
            <person name="Church G.M."/>
            <person name="Richardson P."/>
            <person name="Chisholm S.W."/>
        </authorList>
    </citation>
    <scope>NUCLEOTIDE SEQUENCE [LARGE SCALE GENOMIC DNA]</scope>
    <source>
        <strain evidence="1 2">MIT 9215</strain>
    </source>
</reference>
<evidence type="ECO:0000313" key="1">
    <source>
        <dbReference type="EMBL" id="ABV50384.1"/>
    </source>
</evidence>
<accession>A8G453</accession>
<sequence>MKSLLASNRTKALLGIGVLAIGIGAISKKVISYPTGGCMKGGQEMTFDRDKSTLNKPWTS</sequence>
<proteinExistence type="predicted"/>
<name>A8G453_PROM2</name>
<protein>
    <submittedName>
        <fullName evidence="1">Uncharacterized protein</fullName>
    </submittedName>
</protein>
<gene>
    <name evidence="1" type="ordered locus">P9215_07691</name>
</gene>
<dbReference type="KEGG" id="pmh:P9215_07691"/>
<dbReference type="OrthoDB" id="542456at2"/>
<dbReference type="HOGENOM" id="CLU_2938013_0_0_3"/>
<evidence type="ECO:0000313" key="2">
    <source>
        <dbReference type="Proteomes" id="UP000002014"/>
    </source>
</evidence>
<dbReference type="RefSeq" id="WP_012007500.1">
    <property type="nucleotide sequence ID" value="NC_009840.1"/>
</dbReference>